<feature type="binding site" evidence="10">
    <location>
        <position position="220"/>
    </location>
    <ligand>
        <name>Mg(2+)</name>
        <dbReference type="ChEBI" id="CHEBI:18420"/>
        <label>1</label>
    </ligand>
</feature>
<dbReference type="GO" id="GO:0046872">
    <property type="term" value="F:metal ion binding"/>
    <property type="evidence" value="ECO:0007669"/>
    <property type="project" value="UniProtKB-KW"/>
</dbReference>
<feature type="binding site" evidence="10">
    <location>
        <position position="141"/>
    </location>
    <ligand>
        <name>Mg(2+)</name>
        <dbReference type="ChEBI" id="CHEBI:18420"/>
        <label>1</label>
    </ligand>
</feature>
<feature type="binding site" evidence="10">
    <location>
        <position position="36"/>
    </location>
    <ligand>
        <name>Mg(2+)</name>
        <dbReference type="ChEBI" id="CHEBI:18420"/>
        <label>1</label>
    </ligand>
</feature>
<comment type="caution">
    <text evidence="13">The sequence shown here is derived from an EMBL/GenBank/DDBJ whole genome shotgun (WGS) entry which is preliminary data.</text>
</comment>
<evidence type="ECO:0000256" key="5">
    <source>
        <dbReference type="ARBA" id="ARBA00022763"/>
    </source>
</evidence>
<dbReference type="Gene3D" id="3.60.10.10">
    <property type="entry name" value="Endonuclease/exonuclease/phosphatase"/>
    <property type="match status" value="1"/>
</dbReference>
<keyword evidence="4 10" id="KW-0479">Metal-binding</keyword>
<evidence type="ECO:0000313" key="14">
    <source>
        <dbReference type="Proteomes" id="UP000886611"/>
    </source>
</evidence>
<evidence type="ECO:0000256" key="10">
    <source>
        <dbReference type="PIRSR" id="PIRSR604808-2"/>
    </source>
</evidence>
<protein>
    <recommendedName>
        <fullName evidence="3">exodeoxyribonuclease III</fullName>
        <ecNumber evidence="3">3.1.11.2</ecNumber>
    </recommendedName>
</protein>
<evidence type="ECO:0000256" key="6">
    <source>
        <dbReference type="ARBA" id="ARBA00022801"/>
    </source>
</evidence>
<evidence type="ECO:0000256" key="3">
    <source>
        <dbReference type="ARBA" id="ARBA00012115"/>
    </source>
</evidence>
<dbReference type="GO" id="GO:0005634">
    <property type="term" value="C:nucleus"/>
    <property type="evidence" value="ECO:0007669"/>
    <property type="project" value="TreeGrafter"/>
</dbReference>
<feature type="site" description="Transition state stabilizer" evidence="11">
    <location>
        <position position="143"/>
    </location>
</feature>
<keyword evidence="7 10" id="KW-0460">Magnesium</keyword>
<evidence type="ECO:0000259" key="12">
    <source>
        <dbReference type="Pfam" id="PF03372"/>
    </source>
</evidence>
<feature type="binding site" evidence="10">
    <location>
        <position position="7"/>
    </location>
    <ligand>
        <name>Mg(2+)</name>
        <dbReference type="ChEBI" id="CHEBI:18420"/>
        <label>1</label>
    </ligand>
</feature>
<keyword evidence="6" id="KW-0378">Hydrolase</keyword>
<evidence type="ECO:0000256" key="11">
    <source>
        <dbReference type="PIRSR" id="PIRSR604808-3"/>
    </source>
</evidence>
<sequence>MKISSINVRSIQNTNRREIIYHALKQTDADIICLQECTIPYANSYKYLESGWDEGKAFFSGTNKSRSAGIGIIVKGSHLKIKNYEEIIKGRVANLEVITEDRQETNIINVYAPTDKQERCDVLEKLNILLLRQKRKVVVGDFNCVIDEVGGRRPDKSAKLLKTIIKEHQLKDTYREVNKIDKGYTWTGGRGEKKSRIDMILTSTEATVISFRIQPVFFSDHQLITAEIKEGRTIQRGKGYWKLNITLLEDKEIKAKYERKYKEWTSLKDACPNQIEWWDIVKEKTKAFFQIEGKKKKHQQTQELKKLQQQLEEYYKIENAGIGMGSEIQEGKRKIEEYYREEEKKIKFHSRVKEMEEGERCTSFFFKKIKEKKNKTQLKEIKTSGT</sequence>
<comment type="catalytic activity">
    <reaction evidence="1">
        <text>Exonucleolytic cleavage in the 3'- to 5'-direction to yield nucleoside 5'-phosphates.</text>
        <dbReference type="EC" id="3.1.11.2"/>
    </reaction>
</comment>
<feature type="domain" description="Endonuclease/exonuclease/phosphatase" evidence="12">
    <location>
        <begin position="5"/>
        <end position="221"/>
    </location>
</feature>
<organism evidence="13 14">
    <name type="scientific">Polypterus senegalus</name>
    <name type="common">Senegal bichir</name>
    <dbReference type="NCBI Taxonomy" id="55291"/>
    <lineage>
        <taxon>Eukaryota</taxon>
        <taxon>Metazoa</taxon>
        <taxon>Chordata</taxon>
        <taxon>Craniata</taxon>
        <taxon>Vertebrata</taxon>
        <taxon>Euteleostomi</taxon>
        <taxon>Actinopterygii</taxon>
        <taxon>Polypteriformes</taxon>
        <taxon>Polypteridae</taxon>
        <taxon>Polypterus</taxon>
    </lineage>
</organism>
<dbReference type="Proteomes" id="UP000886611">
    <property type="component" value="Unassembled WGS sequence"/>
</dbReference>
<keyword evidence="5" id="KW-0227">DNA damage</keyword>
<keyword evidence="10" id="KW-0464">Manganese</keyword>
<dbReference type="AlphaFoldDB" id="A0A8X7X9M5"/>
<feature type="active site" description="Proton donor/acceptor" evidence="9">
    <location>
        <position position="141"/>
    </location>
</feature>
<evidence type="ECO:0000256" key="1">
    <source>
        <dbReference type="ARBA" id="ARBA00000493"/>
    </source>
</evidence>
<dbReference type="GO" id="GO:0006284">
    <property type="term" value="P:base-excision repair"/>
    <property type="evidence" value="ECO:0007669"/>
    <property type="project" value="TreeGrafter"/>
</dbReference>
<keyword evidence="14" id="KW-1185">Reference proteome</keyword>
<feature type="binding site" evidence="10">
    <location>
        <position position="143"/>
    </location>
    <ligand>
        <name>Mg(2+)</name>
        <dbReference type="ChEBI" id="CHEBI:18420"/>
        <label>1</label>
    </ligand>
</feature>
<feature type="non-terminal residue" evidence="13">
    <location>
        <position position="386"/>
    </location>
</feature>
<comment type="similarity">
    <text evidence="2">Belongs to the DNA repair enzymes AP/ExoA family.</text>
</comment>
<dbReference type="InterPro" id="IPR036691">
    <property type="entry name" value="Endo/exonu/phosph_ase_sf"/>
</dbReference>
<dbReference type="SUPFAM" id="SSF56219">
    <property type="entry name" value="DNase I-like"/>
    <property type="match status" value="1"/>
</dbReference>
<dbReference type="GO" id="GO:0008311">
    <property type="term" value="F:double-stranded DNA 3'-5' DNA exonuclease activity"/>
    <property type="evidence" value="ECO:0007669"/>
    <property type="project" value="UniProtKB-EC"/>
</dbReference>
<dbReference type="EC" id="3.1.11.2" evidence="3"/>
<feature type="binding site" evidence="10">
    <location>
        <position position="221"/>
    </location>
    <ligand>
        <name>Mg(2+)</name>
        <dbReference type="ChEBI" id="CHEBI:18420"/>
        <label>1</label>
    </ligand>
</feature>
<feature type="site" description="Interaction with DNA substrate" evidence="11">
    <location>
        <position position="221"/>
    </location>
</feature>
<reference evidence="13 14" key="1">
    <citation type="journal article" date="2021" name="Cell">
        <title>Tracing the genetic footprints of vertebrate landing in non-teleost ray-finned fishes.</title>
        <authorList>
            <person name="Bi X."/>
            <person name="Wang K."/>
            <person name="Yang L."/>
            <person name="Pan H."/>
            <person name="Jiang H."/>
            <person name="Wei Q."/>
            <person name="Fang M."/>
            <person name="Yu H."/>
            <person name="Zhu C."/>
            <person name="Cai Y."/>
            <person name="He Y."/>
            <person name="Gan X."/>
            <person name="Zeng H."/>
            <person name="Yu D."/>
            <person name="Zhu Y."/>
            <person name="Jiang H."/>
            <person name="Qiu Q."/>
            <person name="Yang H."/>
            <person name="Zhang Y.E."/>
            <person name="Wang W."/>
            <person name="Zhu M."/>
            <person name="He S."/>
            <person name="Zhang G."/>
        </authorList>
    </citation>
    <scope>NUCLEOTIDE SEQUENCE [LARGE SCALE GENOMIC DNA]</scope>
    <source>
        <strain evidence="13">Bchr_013</strain>
    </source>
</reference>
<dbReference type="EMBL" id="JAATIS010002968">
    <property type="protein sequence ID" value="KAG2464748.1"/>
    <property type="molecule type" value="Genomic_DNA"/>
</dbReference>
<dbReference type="PANTHER" id="PTHR22748">
    <property type="entry name" value="AP ENDONUCLEASE"/>
    <property type="match status" value="1"/>
</dbReference>
<evidence type="ECO:0000256" key="9">
    <source>
        <dbReference type="PIRSR" id="PIRSR604808-1"/>
    </source>
</evidence>
<dbReference type="CDD" id="cd09076">
    <property type="entry name" value="L1-EN"/>
    <property type="match status" value="1"/>
</dbReference>
<evidence type="ECO:0000256" key="7">
    <source>
        <dbReference type="ARBA" id="ARBA00022842"/>
    </source>
</evidence>
<dbReference type="InterPro" id="IPR005135">
    <property type="entry name" value="Endo/exonuclease/phosphatase"/>
</dbReference>
<dbReference type="GO" id="GO:0008081">
    <property type="term" value="F:phosphoric diester hydrolase activity"/>
    <property type="evidence" value="ECO:0007669"/>
    <property type="project" value="TreeGrafter"/>
</dbReference>
<gene>
    <name evidence="13" type="primary">Ytx2_2</name>
    <name evidence="13" type="ORF">GTO96_0016014</name>
</gene>
<evidence type="ECO:0000256" key="4">
    <source>
        <dbReference type="ARBA" id="ARBA00022723"/>
    </source>
</evidence>
<name>A0A8X7X9M5_POLSE</name>
<feature type="site" description="Important for catalytic activity" evidence="11">
    <location>
        <position position="198"/>
    </location>
</feature>
<keyword evidence="8" id="KW-0234">DNA repair</keyword>
<feature type="non-terminal residue" evidence="13">
    <location>
        <position position="1"/>
    </location>
</feature>
<accession>A0A8X7X9M5</accession>
<comment type="cofactor">
    <cofactor evidence="10">
        <name>Mg(2+)</name>
        <dbReference type="ChEBI" id="CHEBI:18420"/>
    </cofactor>
    <cofactor evidence="10">
        <name>Mn(2+)</name>
        <dbReference type="ChEBI" id="CHEBI:29035"/>
    </cofactor>
    <text evidence="10">Probably binds two magnesium or manganese ions per subunit.</text>
</comment>
<evidence type="ECO:0000313" key="13">
    <source>
        <dbReference type="EMBL" id="KAG2464748.1"/>
    </source>
</evidence>
<dbReference type="InterPro" id="IPR004808">
    <property type="entry name" value="AP_endonuc_1"/>
</dbReference>
<feature type="active site" description="Proton acceptor" evidence="9">
    <location>
        <position position="221"/>
    </location>
</feature>
<evidence type="ECO:0000256" key="2">
    <source>
        <dbReference type="ARBA" id="ARBA00007092"/>
    </source>
</evidence>
<dbReference type="PANTHER" id="PTHR22748:SF6">
    <property type="entry name" value="DNA-(APURINIC OR APYRIMIDINIC SITE) ENDONUCLEASE"/>
    <property type="match status" value="1"/>
</dbReference>
<dbReference type="GO" id="GO:0003906">
    <property type="term" value="F:DNA-(apurinic or apyrimidinic site) endonuclease activity"/>
    <property type="evidence" value="ECO:0007669"/>
    <property type="project" value="TreeGrafter"/>
</dbReference>
<proteinExistence type="inferred from homology"/>
<evidence type="ECO:0000256" key="8">
    <source>
        <dbReference type="ARBA" id="ARBA00023204"/>
    </source>
</evidence>
<feature type="active site" evidence="9">
    <location>
        <position position="111"/>
    </location>
</feature>
<dbReference type="Pfam" id="PF03372">
    <property type="entry name" value="Exo_endo_phos"/>
    <property type="match status" value="1"/>
</dbReference>